<sequence>MSWQLTDKREWSQLESQFDFIRDMRDVPQDARHHAEGNVAIHTQMVLAELENLPEYQQLSSLDQNILWTAALLHDVEKRSTTREDENGRIISPGHAKKGELSVRNILFQNIETPFSIREQIAALVRYHGLPLWIMEKTDPQQALFAASLRVEMRLLCLLAKADALGRKCEDQAELLSRIELFELFCREQECWDKPKVFASMAGRFDYFHYQRGTPDYEPFEEQGSEVIMLCGLPGMGKDHFISQFYQQHAIVCLDEIRREHKINPADKQAQGWVAQQAKEQAKVLLRAKTDFIWNATSLSASLRASMISLFARYQAKVHLIYLEVPYKQWQQQNRQRKYAVPEKVLARMASKLELPTPDEALHVSYFINGQFQSLYQR</sequence>
<dbReference type="HOGENOM" id="CLU_059923_1_0_6"/>
<dbReference type="Gene3D" id="1.10.3090.10">
    <property type="entry name" value="cca-adding enzyme, domain 2"/>
    <property type="match status" value="1"/>
</dbReference>
<proteinExistence type="predicted"/>
<dbReference type="PATRIC" id="fig|1141662.3.peg.1630"/>
<dbReference type="GO" id="GO:0000166">
    <property type="term" value="F:nucleotide binding"/>
    <property type="evidence" value="ECO:0007669"/>
    <property type="project" value="UniProtKB-KW"/>
</dbReference>
<dbReference type="eggNOG" id="COG4639">
    <property type="taxonomic scope" value="Bacteria"/>
</dbReference>
<dbReference type="InterPro" id="IPR027417">
    <property type="entry name" value="P-loop_NTPase"/>
</dbReference>
<protein>
    <recommendedName>
        <fullName evidence="2">HD domain-containing protein</fullName>
    </recommendedName>
</protein>
<comment type="caution">
    <text evidence="3">The sequence shown here is derived from an EMBL/GenBank/DDBJ whole genome shotgun (WGS) entry which is preliminary data.</text>
</comment>
<dbReference type="STRING" id="1141662.OOA_08037"/>
<dbReference type="Pfam" id="PF01966">
    <property type="entry name" value="HD"/>
    <property type="match status" value="1"/>
</dbReference>
<gene>
    <name evidence="3" type="ORF">OOA_08037</name>
</gene>
<dbReference type="SUPFAM" id="SSF109604">
    <property type="entry name" value="HD-domain/PDEase-like"/>
    <property type="match status" value="1"/>
</dbReference>
<dbReference type="EMBL" id="AKKL01000021">
    <property type="protein sequence ID" value="EKT62184.1"/>
    <property type="molecule type" value="Genomic_DNA"/>
</dbReference>
<dbReference type="InterPro" id="IPR006674">
    <property type="entry name" value="HD_domain"/>
</dbReference>
<dbReference type="PANTHER" id="PTHR47545">
    <property type="entry name" value="MULTIFUNCTIONAL CCA PROTEIN"/>
    <property type="match status" value="1"/>
</dbReference>
<name>K8WNN8_9GAMM</name>
<dbReference type="CDD" id="cd00077">
    <property type="entry name" value="HDc"/>
    <property type="match status" value="1"/>
</dbReference>
<dbReference type="NCBIfam" id="TIGR00277">
    <property type="entry name" value="HDIG"/>
    <property type="match status" value="1"/>
</dbReference>
<evidence type="ECO:0000313" key="4">
    <source>
        <dbReference type="Proteomes" id="UP000009336"/>
    </source>
</evidence>
<evidence type="ECO:0000256" key="1">
    <source>
        <dbReference type="ARBA" id="ARBA00022741"/>
    </source>
</evidence>
<dbReference type="InterPro" id="IPR006675">
    <property type="entry name" value="HDIG_dom"/>
</dbReference>
<dbReference type="PANTHER" id="PTHR47545:SF1">
    <property type="entry name" value="MULTIFUNCTIONAL CCA PROTEIN"/>
    <property type="match status" value="1"/>
</dbReference>
<dbReference type="SUPFAM" id="SSF52540">
    <property type="entry name" value="P-loop containing nucleoside triphosphate hydrolases"/>
    <property type="match status" value="1"/>
</dbReference>
<dbReference type="RefSeq" id="WP_008911630.1">
    <property type="nucleotide sequence ID" value="NZ_KB233222.1"/>
</dbReference>
<dbReference type="OrthoDB" id="9805698at2"/>
<dbReference type="Pfam" id="PF13671">
    <property type="entry name" value="AAA_33"/>
    <property type="match status" value="1"/>
</dbReference>
<evidence type="ECO:0000313" key="3">
    <source>
        <dbReference type="EMBL" id="EKT62184.1"/>
    </source>
</evidence>
<reference evidence="3 4" key="1">
    <citation type="journal article" date="2012" name="BMC Genomics">
        <title>Comparative genomics of bacteria in the genus Providencia isolated from wild Drosophila melanogaster.</title>
        <authorList>
            <person name="Galac M.R."/>
            <person name="Lazzaro B.P."/>
        </authorList>
    </citation>
    <scope>NUCLEOTIDE SEQUENCE [LARGE SCALE GENOMIC DNA]</scope>
    <source>
        <strain evidence="3 4">DSM 19968</strain>
    </source>
</reference>
<keyword evidence="1" id="KW-0547">Nucleotide-binding</keyword>
<accession>K8WNN8</accession>
<keyword evidence="4" id="KW-1185">Reference proteome</keyword>
<dbReference type="InterPro" id="IPR050124">
    <property type="entry name" value="tRNA_CCA-adding_enzyme"/>
</dbReference>
<dbReference type="Proteomes" id="UP000009336">
    <property type="component" value="Unassembled WGS sequence"/>
</dbReference>
<organism evidence="3 4">
    <name type="scientific">Providencia burhodogranariea DSM 19968</name>
    <dbReference type="NCBI Taxonomy" id="1141662"/>
    <lineage>
        <taxon>Bacteria</taxon>
        <taxon>Pseudomonadati</taxon>
        <taxon>Pseudomonadota</taxon>
        <taxon>Gammaproteobacteria</taxon>
        <taxon>Enterobacterales</taxon>
        <taxon>Morganellaceae</taxon>
        <taxon>Providencia</taxon>
    </lineage>
</organism>
<evidence type="ECO:0000259" key="2">
    <source>
        <dbReference type="Pfam" id="PF01966"/>
    </source>
</evidence>
<dbReference type="AlphaFoldDB" id="K8WNN8"/>
<dbReference type="Gene3D" id="3.40.50.300">
    <property type="entry name" value="P-loop containing nucleotide triphosphate hydrolases"/>
    <property type="match status" value="1"/>
</dbReference>
<dbReference type="InterPro" id="IPR003607">
    <property type="entry name" value="HD/PDEase_dom"/>
</dbReference>
<feature type="domain" description="HD" evidence="2">
    <location>
        <begin position="42"/>
        <end position="147"/>
    </location>
</feature>